<organism evidence="2 3">
    <name type="scientific">Caerostris extrusa</name>
    <name type="common">Bark spider</name>
    <name type="synonym">Caerostris bankana</name>
    <dbReference type="NCBI Taxonomy" id="172846"/>
    <lineage>
        <taxon>Eukaryota</taxon>
        <taxon>Metazoa</taxon>
        <taxon>Ecdysozoa</taxon>
        <taxon>Arthropoda</taxon>
        <taxon>Chelicerata</taxon>
        <taxon>Arachnida</taxon>
        <taxon>Araneae</taxon>
        <taxon>Araneomorphae</taxon>
        <taxon>Entelegynae</taxon>
        <taxon>Araneoidea</taxon>
        <taxon>Araneidae</taxon>
        <taxon>Caerostris</taxon>
    </lineage>
</organism>
<dbReference type="Proteomes" id="UP001054945">
    <property type="component" value="Unassembled WGS sequence"/>
</dbReference>
<keyword evidence="3" id="KW-1185">Reference proteome</keyword>
<evidence type="ECO:0000256" key="1">
    <source>
        <dbReference type="SAM" id="MobiDB-lite"/>
    </source>
</evidence>
<protein>
    <submittedName>
        <fullName evidence="2">Uncharacterized protein</fullName>
    </submittedName>
</protein>
<dbReference type="AlphaFoldDB" id="A0AAV4P2I4"/>
<comment type="caution">
    <text evidence="2">The sequence shown here is derived from an EMBL/GenBank/DDBJ whole genome shotgun (WGS) entry which is preliminary data.</text>
</comment>
<feature type="region of interest" description="Disordered" evidence="1">
    <location>
        <begin position="108"/>
        <end position="135"/>
    </location>
</feature>
<evidence type="ECO:0000313" key="2">
    <source>
        <dbReference type="EMBL" id="GIX90104.1"/>
    </source>
</evidence>
<accession>A0AAV4P2I4</accession>
<evidence type="ECO:0000313" key="3">
    <source>
        <dbReference type="Proteomes" id="UP001054945"/>
    </source>
</evidence>
<sequence>MISVGIEKDPKPCHHTLSKFQLHPFFSFAPISNRNLFWLLNSKNQFPSGVEDPGQNYYYHGKQKSSFLAPPFNYYKLNKSPQCQRDREEITIIIVIVINDLNPGTPFLGGSSLPDPRSLGGTGKREKNMNTDFPT</sequence>
<name>A0AAV4P2I4_CAEEX</name>
<reference evidence="2 3" key="1">
    <citation type="submission" date="2021-06" db="EMBL/GenBank/DDBJ databases">
        <title>Caerostris extrusa draft genome.</title>
        <authorList>
            <person name="Kono N."/>
            <person name="Arakawa K."/>
        </authorList>
    </citation>
    <scope>NUCLEOTIDE SEQUENCE [LARGE SCALE GENOMIC DNA]</scope>
</reference>
<proteinExistence type="predicted"/>
<dbReference type="EMBL" id="BPLR01003912">
    <property type="protein sequence ID" value="GIX90104.1"/>
    <property type="molecule type" value="Genomic_DNA"/>
</dbReference>
<gene>
    <name evidence="2" type="ORF">CEXT_129831</name>
</gene>